<sequence>MYWNFVAFAGVLLSKAKTWPPMTYTTPDTIIVRPADPTLREALRLAAIFAAIKLLLHFALTLWTQHLGYSYFRDEFYYIVCGRHLAWGYVDQGPIVAVQARLGELLFGDSLFAIRILSALAGAVAVFLTGLLTWALGGRRSAQGLAMLGILVAPCYLAIDSFLSMNSFEPMFWVTCILAIVMMLRGHSQRTWWIVLGISAGLGLLNKPSMVFILVSLGLGLLLTPQRRLLFTWQAALGIVLMFVIVAPNVLWQAHYHWPLLEFLHNGKVGHKTPILGPLAFFGTQITTMHPLTVFLWIPGLIALLKSRSLPNCRWLGFAAVLFFALLLLMHAKDYYVVPIYPALFAAGAIAWERYFASRSFRSPLAIPLYETLLLITGILILPMAIPVLAPDTWIRYTTAMHLHADKLESAETGPLPQLYADRFGWQQEADAMVRAYRSLSPTDQKNVCLFGNNYGEAGAIDFLGKQEEPNLPPAISPHNNYWMWGPHGCTGQLLIAVSDATPEQLTHKFEDVTIVEHMDNPFAMPFEHKTVYLLRNRKPGVPPFDWAAMKFYF</sequence>
<keyword evidence="3" id="KW-0328">Glycosyltransferase</keyword>
<evidence type="ECO:0000256" key="3">
    <source>
        <dbReference type="ARBA" id="ARBA00022676"/>
    </source>
</evidence>
<protein>
    <submittedName>
        <fullName evidence="10">Glycosyl transferase family 39</fullName>
    </submittedName>
</protein>
<dbReference type="AlphaFoldDB" id="G8P1Y9"/>
<feature type="transmembrane region" description="Helical" evidence="8">
    <location>
        <begin position="275"/>
        <end position="303"/>
    </location>
</feature>
<dbReference type="Pfam" id="PF13231">
    <property type="entry name" value="PMT_2"/>
    <property type="match status" value="1"/>
</dbReference>
<evidence type="ECO:0000256" key="8">
    <source>
        <dbReference type="SAM" id="Phobius"/>
    </source>
</evidence>
<comment type="subcellular location">
    <subcellularLocation>
        <location evidence="1">Cell membrane</location>
        <topology evidence="1">Multi-pass membrane protein</topology>
    </subcellularLocation>
</comment>
<evidence type="ECO:0000256" key="1">
    <source>
        <dbReference type="ARBA" id="ARBA00004651"/>
    </source>
</evidence>
<dbReference type="eggNOG" id="COG1807">
    <property type="taxonomic scope" value="Bacteria"/>
</dbReference>
<evidence type="ECO:0000259" key="9">
    <source>
        <dbReference type="Pfam" id="PF13231"/>
    </source>
</evidence>
<feature type="transmembrane region" description="Helical" evidence="8">
    <location>
        <begin position="171"/>
        <end position="187"/>
    </location>
</feature>
<keyword evidence="6 8" id="KW-1133">Transmembrane helix</keyword>
<evidence type="ECO:0000256" key="7">
    <source>
        <dbReference type="ARBA" id="ARBA00023136"/>
    </source>
</evidence>
<feature type="transmembrane region" description="Helical" evidence="8">
    <location>
        <begin position="42"/>
        <end position="63"/>
    </location>
</feature>
<keyword evidence="4 10" id="KW-0808">Transferase</keyword>
<evidence type="ECO:0000313" key="10">
    <source>
        <dbReference type="EMBL" id="AEU37041.1"/>
    </source>
</evidence>
<feature type="transmembrane region" description="Helical" evidence="8">
    <location>
        <begin position="235"/>
        <end position="255"/>
    </location>
</feature>
<dbReference type="InterPro" id="IPR038731">
    <property type="entry name" value="RgtA/B/C-like"/>
</dbReference>
<dbReference type="GO" id="GO:0005886">
    <property type="term" value="C:plasma membrane"/>
    <property type="evidence" value="ECO:0007669"/>
    <property type="project" value="UniProtKB-SubCell"/>
</dbReference>
<feature type="transmembrane region" description="Helical" evidence="8">
    <location>
        <begin position="142"/>
        <end position="159"/>
    </location>
</feature>
<name>G8P1Y9_GRAMM</name>
<feature type="transmembrane region" description="Helical" evidence="8">
    <location>
        <begin position="338"/>
        <end position="357"/>
    </location>
</feature>
<keyword evidence="7 8" id="KW-0472">Membrane</keyword>
<accession>G8P1Y9</accession>
<keyword evidence="5 8" id="KW-0812">Transmembrane</keyword>
<evidence type="ECO:0000313" key="11">
    <source>
        <dbReference type="Proteomes" id="UP000007113"/>
    </source>
</evidence>
<evidence type="ECO:0000256" key="5">
    <source>
        <dbReference type="ARBA" id="ARBA00022692"/>
    </source>
</evidence>
<dbReference type="KEGG" id="gma:AciX8_2731"/>
<proteinExistence type="predicted"/>
<dbReference type="Proteomes" id="UP000007113">
    <property type="component" value="Chromosome"/>
</dbReference>
<dbReference type="EMBL" id="CP003130">
    <property type="protein sequence ID" value="AEU37041.1"/>
    <property type="molecule type" value="Genomic_DNA"/>
</dbReference>
<evidence type="ECO:0000256" key="4">
    <source>
        <dbReference type="ARBA" id="ARBA00022679"/>
    </source>
</evidence>
<dbReference type="PANTHER" id="PTHR33908:SF11">
    <property type="entry name" value="MEMBRANE PROTEIN"/>
    <property type="match status" value="1"/>
</dbReference>
<gene>
    <name evidence="10" type="ordered locus">AciX8_2731</name>
</gene>
<dbReference type="PANTHER" id="PTHR33908">
    <property type="entry name" value="MANNOSYLTRANSFERASE YKCB-RELATED"/>
    <property type="match status" value="1"/>
</dbReference>
<dbReference type="InterPro" id="IPR050297">
    <property type="entry name" value="LipidA_mod_glycosyltrf_83"/>
</dbReference>
<feature type="transmembrane region" description="Helical" evidence="8">
    <location>
        <begin position="369"/>
        <end position="390"/>
    </location>
</feature>
<organism evidence="10 11">
    <name type="scientific">Granulicella mallensis (strain ATCC BAA-1857 / DSM 23137 / MP5ACTX8)</name>
    <dbReference type="NCBI Taxonomy" id="682795"/>
    <lineage>
        <taxon>Bacteria</taxon>
        <taxon>Pseudomonadati</taxon>
        <taxon>Acidobacteriota</taxon>
        <taxon>Terriglobia</taxon>
        <taxon>Terriglobales</taxon>
        <taxon>Acidobacteriaceae</taxon>
        <taxon>Granulicella</taxon>
    </lineage>
</organism>
<dbReference type="GO" id="GO:0016763">
    <property type="term" value="F:pentosyltransferase activity"/>
    <property type="evidence" value="ECO:0007669"/>
    <property type="project" value="TreeGrafter"/>
</dbReference>
<evidence type="ECO:0000256" key="6">
    <source>
        <dbReference type="ARBA" id="ARBA00022989"/>
    </source>
</evidence>
<feature type="transmembrane region" description="Helical" evidence="8">
    <location>
        <begin position="315"/>
        <end position="332"/>
    </location>
</feature>
<feature type="transmembrane region" description="Helical" evidence="8">
    <location>
        <begin position="193"/>
        <end position="223"/>
    </location>
</feature>
<keyword evidence="2" id="KW-1003">Cell membrane</keyword>
<feature type="domain" description="Glycosyltransferase RgtA/B/C/D-like" evidence="9">
    <location>
        <begin position="91"/>
        <end position="252"/>
    </location>
</feature>
<dbReference type="HOGENOM" id="CLU_037625_0_0_0"/>
<feature type="transmembrane region" description="Helical" evidence="8">
    <location>
        <begin position="112"/>
        <end position="136"/>
    </location>
</feature>
<dbReference type="STRING" id="682795.AciX8_2731"/>
<reference evidence="10 11" key="1">
    <citation type="submission" date="2011-11" db="EMBL/GenBank/DDBJ databases">
        <title>Complete sequence of Granulicella mallensis MP5ACTX8.</title>
        <authorList>
            <consortium name="US DOE Joint Genome Institute"/>
            <person name="Lucas S."/>
            <person name="Copeland A."/>
            <person name="Lapidus A."/>
            <person name="Cheng J.-F."/>
            <person name="Goodwin L."/>
            <person name="Pitluck S."/>
            <person name="Peters L."/>
            <person name="Lu M."/>
            <person name="Detter J.C."/>
            <person name="Han C."/>
            <person name="Tapia R."/>
            <person name="Land M."/>
            <person name="Hauser L."/>
            <person name="Kyrpides N."/>
            <person name="Ivanova N."/>
            <person name="Mikhailova N."/>
            <person name="Pagani I."/>
            <person name="Rawat S."/>
            <person name="Mannisto M."/>
            <person name="Haggblom M."/>
            <person name="Woyke T."/>
        </authorList>
    </citation>
    <scope>NUCLEOTIDE SEQUENCE [LARGE SCALE GENOMIC DNA]</scope>
    <source>
        <strain evidence="11">ATCC BAA-1857 / DSM 23137 / MP5ACTX8</strain>
    </source>
</reference>
<evidence type="ECO:0000256" key="2">
    <source>
        <dbReference type="ARBA" id="ARBA00022475"/>
    </source>
</evidence>
<keyword evidence="11" id="KW-1185">Reference proteome</keyword>
<dbReference type="GO" id="GO:0009103">
    <property type="term" value="P:lipopolysaccharide biosynthetic process"/>
    <property type="evidence" value="ECO:0007669"/>
    <property type="project" value="UniProtKB-ARBA"/>
</dbReference>